<keyword evidence="4" id="KW-0346">Stress response</keyword>
<dbReference type="Proteomes" id="UP000199397">
    <property type="component" value="Unassembled WGS sequence"/>
</dbReference>
<accession>A0A1H3VET7</accession>
<dbReference type="SUPFAM" id="SSF49764">
    <property type="entry name" value="HSP20-like chaperones"/>
    <property type="match status" value="1"/>
</dbReference>
<dbReference type="PANTHER" id="PTHR11527">
    <property type="entry name" value="HEAT-SHOCK PROTEIN 20 FAMILY MEMBER"/>
    <property type="match status" value="1"/>
</dbReference>
<dbReference type="Pfam" id="PF00011">
    <property type="entry name" value="HSP20"/>
    <property type="match status" value="1"/>
</dbReference>
<name>A0A1H3VET7_9GAMM</name>
<dbReference type="AlphaFoldDB" id="A0A1H3VET7"/>
<sequence>MNMTRYEPWSVLNQLQREMDSLLRRDSDTTSPVSDWTPAVDIRETADAWLIHTDIPGVKVEDIEIHMENGVLSISGKRELDNTEEKEGYKRVERVRGRFHRRFSLPDTANGDKITAKCNNGVLDITIPKQEKVLPRKIEVQVES</sequence>
<gene>
    <name evidence="4" type="ORF">SAMN05660964_00027</name>
</gene>
<evidence type="ECO:0000313" key="4">
    <source>
        <dbReference type="EMBL" id="SDZ73240.1"/>
    </source>
</evidence>
<evidence type="ECO:0000256" key="1">
    <source>
        <dbReference type="PROSITE-ProRule" id="PRU00285"/>
    </source>
</evidence>
<dbReference type="EMBL" id="FNQP01000001">
    <property type="protein sequence ID" value="SDZ73240.1"/>
    <property type="molecule type" value="Genomic_DNA"/>
</dbReference>
<dbReference type="InterPro" id="IPR031107">
    <property type="entry name" value="Small_HSP"/>
</dbReference>
<proteinExistence type="inferred from homology"/>
<dbReference type="Gene3D" id="2.60.40.790">
    <property type="match status" value="1"/>
</dbReference>
<dbReference type="STRING" id="525918.SAMN05660964_00027"/>
<dbReference type="InterPro" id="IPR002068">
    <property type="entry name" value="A-crystallin/Hsp20_dom"/>
</dbReference>
<organism evidence="4 5">
    <name type="scientific">Thiothrix caldifontis</name>
    <dbReference type="NCBI Taxonomy" id="525918"/>
    <lineage>
        <taxon>Bacteria</taxon>
        <taxon>Pseudomonadati</taxon>
        <taxon>Pseudomonadota</taxon>
        <taxon>Gammaproteobacteria</taxon>
        <taxon>Thiotrichales</taxon>
        <taxon>Thiotrichaceae</taxon>
        <taxon>Thiothrix</taxon>
    </lineage>
</organism>
<dbReference type="CDD" id="cd06464">
    <property type="entry name" value="ACD_sHsps-like"/>
    <property type="match status" value="1"/>
</dbReference>
<evidence type="ECO:0000256" key="2">
    <source>
        <dbReference type="RuleBase" id="RU003616"/>
    </source>
</evidence>
<feature type="domain" description="SHSP" evidence="3">
    <location>
        <begin position="31"/>
        <end position="143"/>
    </location>
</feature>
<dbReference type="RefSeq" id="WP_093064162.1">
    <property type="nucleotide sequence ID" value="NZ_FNQP01000001.1"/>
</dbReference>
<dbReference type="InterPro" id="IPR008978">
    <property type="entry name" value="HSP20-like_chaperone"/>
</dbReference>
<reference evidence="4 5" key="1">
    <citation type="submission" date="2016-10" db="EMBL/GenBank/DDBJ databases">
        <authorList>
            <person name="de Groot N.N."/>
        </authorList>
    </citation>
    <scope>NUCLEOTIDE SEQUENCE [LARGE SCALE GENOMIC DNA]</scope>
    <source>
        <strain evidence="4 5">DSM 21228</strain>
    </source>
</reference>
<protein>
    <submittedName>
        <fullName evidence="4">Heat shock protein Hsp20</fullName>
    </submittedName>
</protein>
<dbReference type="PROSITE" id="PS01031">
    <property type="entry name" value="SHSP"/>
    <property type="match status" value="1"/>
</dbReference>
<keyword evidence="5" id="KW-1185">Reference proteome</keyword>
<comment type="similarity">
    <text evidence="1 2">Belongs to the small heat shock protein (HSP20) family.</text>
</comment>
<evidence type="ECO:0000259" key="3">
    <source>
        <dbReference type="PROSITE" id="PS01031"/>
    </source>
</evidence>
<evidence type="ECO:0000313" key="5">
    <source>
        <dbReference type="Proteomes" id="UP000199397"/>
    </source>
</evidence>
<dbReference type="OrthoDB" id="9792695at2"/>